<dbReference type="RefSeq" id="WP_131555846.1">
    <property type="nucleotide sequence ID" value="NZ_SJSK01000010.1"/>
</dbReference>
<dbReference type="OrthoDB" id="944554at2"/>
<evidence type="ECO:0000313" key="1">
    <source>
        <dbReference type="EMBL" id="TCC86500.1"/>
    </source>
</evidence>
<dbReference type="AlphaFoldDB" id="A0A4R0MIV5"/>
<reference evidence="1 2" key="1">
    <citation type="submission" date="2019-02" db="EMBL/GenBank/DDBJ databases">
        <title>Pedobacter sp. RP-1-13 sp. nov., isolated from Arctic soil.</title>
        <authorList>
            <person name="Dahal R.H."/>
        </authorList>
    </citation>
    <scope>NUCLEOTIDE SEQUENCE [LARGE SCALE GENOMIC DNA]</scope>
    <source>
        <strain evidence="1 2">RP-1-13</strain>
    </source>
</reference>
<gene>
    <name evidence="1" type="ORF">EZ428_23850</name>
</gene>
<keyword evidence="2" id="KW-1185">Reference proteome</keyword>
<dbReference type="Proteomes" id="UP000292884">
    <property type="component" value="Unassembled WGS sequence"/>
</dbReference>
<dbReference type="EMBL" id="SJSK01000010">
    <property type="protein sequence ID" value="TCC86500.1"/>
    <property type="molecule type" value="Genomic_DNA"/>
</dbReference>
<name>A0A4R0MIV5_9SPHI</name>
<evidence type="ECO:0000313" key="2">
    <source>
        <dbReference type="Proteomes" id="UP000292884"/>
    </source>
</evidence>
<accession>A0A4R0MIV5</accession>
<dbReference type="SUPFAM" id="SSF52540">
    <property type="entry name" value="P-loop containing nucleoside triphosphate hydrolases"/>
    <property type="match status" value="1"/>
</dbReference>
<sequence>MNNDNEELKPLSFDENEDGLMPMSFGTGEEAMVDSIPLVKTATNEIKNRDSNFVFFFGNPQSGKSVILSSMLYHLSSQAGVLRPKIGTPNSHEAQTLLYDFYENIRQGILPERTTVGKVLELDLVFEPNNKSKKVMPINLTFLEASGEDLRAIKRGGNFNSHISKYLSSNVPLTFIIVTSYDTADKDDALINEFLDELERKGKNLRPINLILVISKWDKSGRMEVESEEELDNFINDNLRRTSQRINAYELSKTFYTIGNVETAGGSQRVTLLSLDTAGILSNWLYNSITGFDINYEGTFLERLKWSLFN</sequence>
<proteinExistence type="predicted"/>
<dbReference type="InterPro" id="IPR027417">
    <property type="entry name" value="P-loop_NTPase"/>
</dbReference>
<comment type="caution">
    <text evidence="1">The sequence shown here is derived from an EMBL/GenBank/DDBJ whole genome shotgun (WGS) entry which is preliminary data.</text>
</comment>
<protein>
    <submittedName>
        <fullName evidence="1">Uncharacterized protein</fullName>
    </submittedName>
</protein>
<organism evidence="1 2">
    <name type="scientific">Pedobacter frigiditerrae</name>
    <dbReference type="NCBI Taxonomy" id="2530452"/>
    <lineage>
        <taxon>Bacteria</taxon>
        <taxon>Pseudomonadati</taxon>
        <taxon>Bacteroidota</taxon>
        <taxon>Sphingobacteriia</taxon>
        <taxon>Sphingobacteriales</taxon>
        <taxon>Sphingobacteriaceae</taxon>
        <taxon>Pedobacter</taxon>
    </lineage>
</organism>